<protein>
    <submittedName>
        <fullName evidence="6">Flavin reductase (DIM6/NTAB) family NADH-FMN oxidoreductase RutF</fullName>
    </submittedName>
</protein>
<comment type="caution">
    <text evidence="6">The sequence shown here is derived from an EMBL/GenBank/DDBJ whole genome shotgun (WGS) entry which is preliminary data.</text>
</comment>
<dbReference type="PANTHER" id="PTHR33798:SF5">
    <property type="entry name" value="FLAVIN REDUCTASE LIKE DOMAIN-CONTAINING PROTEIN"/>
    <property type="match status" value="1"/>
</dbReference>
<evidence type="ECO:0000259" key="5">
    <source>
        <dbReference type="Pfam" id="PF01613"/>
    </source>
</evidence>
<evidence type="ECO:0000313" key="7">
    <source>
        <dbReference type="Proteomes" id="UP000537130"/>
    </source>
</evidence>
<keyword evidence="7" id="KW-1185">Reference proteome</keyword>
<dbReference type="AlphaFoldDB" id="A0A7W4W654"/>
<evidence type="ECO:0000313" key="6">
    <source>
        <dbReference type="EMBL" id="MBB3047594.1"/>
    </source>
</evidence>
<dbReference type="EMBL" id="JACHWY010000002">
    <property type="protein sequence ID" value="MBB3047594.1"/>
    <property type="molecule type" value="Genomic_DNA"/>
</dbReference>
<dbReference type="GO" id="GO:0016646">
    <property type="term" value="F:oxidoreductase activity, acting on the CH-NH group of donors, NAD or NADP as acceptor"/>
    <property type="evidence" value="ECO:0007669"/>
    <property type="project" value="UniProtKB-ARBA"/>
</dbReference>
<dbReference type="RefSeq" id="WP_183410366.1">
    <property type="nucleotide sequence ID" value="NZ_JACHWY010000002.1"/>
</dbReference>
<reference evidence="6 7" key="1">
    <citation type="submission" date="2020-08" db="EMBL/GenBank/DDBJ databases">
        <title>Genomic Encyclopedia of Type Strains, Phase III (KMG-III): the genomes of soil and plant-associated and newly described type strains.</title>
        <authorList>
            <person name="Whitman W."/>
        </authorList>
    </citation>
    <scope>NUCLEOTIDE SEQUENCE [LARGE SCALE GENOMIC DNA]</scope>
    <source>
        <strain evidence="6 7">CECT 8654</strain>
    </source>
</reference>
<evidence type="ECO:0000256" key="2">
    <source>
        <dbReference type="ARBA" id="ARBA00022630"/>
    </source>
</evidence>
<dbReference type="InterPro" id="IPR012349">
    <property type="entry name" value="Split_barrel_FMN-bd"/>
</dbReference>
<dbReference type="Pfam" id="PF01613">
    <property type="entry name" value="Flavin_Reduct"/>
    <property type="match status" value="1"/>
</dbReference>
<dbReference type="Gene3D" id="2.30.110.10">
    <property type="entry name" value="Electron Transport, Fmn-binding Protein, Chain A"/>
    <property type="match status" value="1"/>
</dbReference>
<dbReference type="InterPro" id="IPR002563">
    <property type="entry name" value="Flavin_Rdtase-like_dom"/>
</dbReference>
<feature type="domain" description="Flavin reductase like" evidence="5">
    <location>
        <begin position="31"/>
        <end position="166"/>
    </location>
</feature>
<comment type="similarity">
    <text evidence="4">Belongs to the flavoredoxin family.</text>
</comment>
<evidence type="ECO:0000256" key="1">
    <source>
        <dbReference type="ARBA" id="ARBA00001917"/>
    </source>
</evidence>
<accession>A0A7W4W654</accession>
<organism evidence="6 7">
    <name type="scientific">Litorivivens lipolytica</name>
    <dbReference type="NCBI Taxonomy" id="1524264"/>
    <lineage>
        <taxon>Bacteria</taxon>
        <taxon>Pseudomonadati</taxon>
        <taxon>Pseudomonadota</taxon>
        <taxon>Gammaproteobacteria</taxon>
        <taxon>Litorivivens</taxon>
    </lineage>
</organism>
<comment type="cofactor">
    <cofactor evidence="1">
        <name>FMN</name>
        <dbReference type="ChEBI" id="CHEBI:58210"/>
    </cofactor>
</comment>
<sequence>MLVDAEQIANWESRYRAAFVNSLTGYKSANLVGTRSLEGQENLAIMSSAVHLGSHPPLIMLIVRPDESPRHTLENIIASEVYTLNHVTPDMVPLAHQTAARYPRETSEFSACGLTPGYQPGFAAPHVREANISIGLYLREHQELKINRTHMVIGEVVWVWLPEAAVREDGSLELEAAQTVALSGLDTYHDTRTLKRMAYAKPDQPPREIEAG</sequence>
<keyword evidence="2" id="KW-0285">Flavoprotein</keyword>
<dbReference type="Proteomes" id="UP000537130">
    <property type="component" value="Unassembled WGS sequence"/>
</dbReference>
<gene>
    <name evidence="6" type="ORF">FHR99_001860</name>
</gene>
<evidence type="ECO:0000256" key="3">
    <source>
        <dbReference type="ARBA" id="ARBA00022643"/>
    </source>
</evidence>
<evidence type="ECO:0000256" key="4">
    <source>
        <dbReference type="ARBA" id="ARBA00038054"/>
    </source>
</evidence>
<name>A0A7W4W654_9GAMM</name>
<dbReference type="SUPFAM" id="SSF50475">
    <property type="entry name" value="FMN-binding split barrel"/>
    <property type="match status" value="1"/>
</dbReference>
<dbReference type="PANTHER" id="PTHR33798">
    <property type="entry name" value="FLAVOPROTEIN OXYGENASE"/>
    <property type="match status" value="1"/>
</dbReference>
<keyword evidence="3" id="KW-0288">FMN</keyword>
<proteinExistence type="inferred from homology"/>
<dbReference type="GO" id="GO:0010181">
    <property type="term" value="F:FMN binding"/>
    <property type="evidence" value="ECO:0007669"/>
    <property type="project" value="InterPro"/>
</dbReference>